<dbReference type="Pfam" id="PF10009">
    <property type="entry name" value="DUF2252"/>
    <property type="match status" value="1"/>
</dbReference>
<dbReference type="RefSeq" id="WP_184254060.1">
    <property type="nucleotide sequence ID" value="NZ_JACHIO010000005.1"/>
</dbReference>
<proteinExistence type="predicted"/>
<dbReference type="EMBL" id="JACHIO010000005">
    <property type="protein sequence ID" value="MBB5063138.1"/>
    <property type="molecule type" value="Genomic_DNA"/>
</dbReference>
<gene>
    <name evidence="1" type="ORF">HDF15_001478</name>
</gene>
<dbReference type="PANTHER" id="PTHR39441:SF1">
    <property type="entry name" value="DUF2252 DOMAIN-CONTAINING PROTEIN"/>
    <property type="match status" value="1"/>
</dbReference>
<organism evidence="1 2">
    <name type="scientific">Granulicella mallensis</name>
    <dbReference type="NCBI Taxonomy" id="940614"/>
    <lineage>
        <taxon>Bacteria</taxon>
        <taxon>Pseudomonadati</taxon>
        <taxon>Acidobacteriota</taxon>
        <taxon>Terriglobia</taxon>
        <taxon>Terriglobales</taxon>
        <taxon>Acidobacteriaceae</taxon>
        <taxon>Granulicella</taxon>
    </lineage>
</organism>
<dbReference type="InterPro" id="IPR018721">
    <property type="entry name" value="DUF2252"/>
</dbReference>
<evidence type="ECO:0000313" key="1">
    <source>
        <dbReference type="EMBL" id="MBB5063138.1"/>
    </source>
</evidence>
<dbReference type="AlphaFoldDB" id="A0A7W8E898"/>
<protein>
    <submittedName>
        <fullName evidence="1">Uncharacterized protein (DUF2252 family)</fullName>
    </submittedName>
</protein>
<evidence type="ECO:0000313" key="2">
    <source>
        <dbReference type="Proteomes" id="UP000584867"/>
    </source>
</evidence>
<name>A0A7W8E898_9BACT</name>
<dbReference type="Proteomes" id="UP000584867">
    <property type="component" value="Unassembled WGS sequence"/>
</dbReference>
<sequence length="448" mass="49686">MSIPLTHADRHALGVRARKQLARSAHANFELSACPQAPLDLLRDSMRGRIARLVQVKYERMVASAFGFFRGAVPIMAADLACHPNTGITTQLCGDAHVNNLGAYAGFDGRIVFDINDFDETIHGPFEWDVKRMATSLLLAGREAGIRRTARQEAVATFTERYRRSMSEFAVMPVLEIARYQIHRLGHIDPIPAILETAERSTPQKMLVKLTEPARPGTKAAVKNSTASRRFRSEPPLLERLGPKEAQTVLDALTPYVRTLQPERRHFLAQYGAVDVAFKVVGTGSVGQRDYCVYFEGWSRAESTDPLFLQIKEEAASAYAPYLPEDASGHTHQGHRVVDGQRALQLTSDPFLGYTSIEGRDYLVRQLNDHKASLDLLTLDAVGLQGYADLCGELLARGHARAGDPVAISAYLGNSDRFDRAILAFAHSYADKTEHDWGLLKKSFKKTK</sequence>
<accession>A0A7W8E898</accession>
<reference evidence="1 2" key="1">
    <citation type="submission" date="2020-08" db="EMBL/GenBank/DDBJ databases">
        <title>Genomic Encyclopedia of Type Strains, Phase IV (KMG-V): Genome sequencing to study the core and pangenomes of soil and plant-associated prokaryotes.</title>
        <authorList>
            <person name="Whitman W."/>
        </authorList>
    </citation>
    <scope>NUCLEOTIDE SEQUENCE [LARGE SCALE GENOMIC DNA]</scope>
    <source>
        <strain evidence="1 2">X5P3</strain>
    </source>
</reference>
<dbReference type="PANTHER" id="PTHR39441">
    <property type="entry name" value="DUF2252 DOMAIN-CONTAINING PROTEIN"/>
    <property type="match status" value="1"/>
</dbReference>
<comment type="caution">
    <text evidence="1">The sequence shown here is derived from an EMBL/GenBank/DDBJ whole genome shotgun (WGS) entry which is preliminary data.</text>
</comment>